<dbReference type="Proteomes" id="UP001295423">
    <property type="component" value="Unassembled WGS sequence"/>
</dbReference>
<gene>
    <name evidence="1" type="ORF">CYCCA115_LOCUS19802</name>
</gene>
<reference evidence="1" key="1">
    <citation type="submission" date="2023-08" db="EMBL/GenBank/DDBJ databases">
        <authorList>
            <person name="Audoor S."/>
            <person name="Bilcke G."/>
        </authorList>
    </citation>
    <scope>NUCLEOTIDE SEQUENCE</scope>
</reference>
<evidence type="ECO:0000313" key="2">
    <source>
        <dbReference type="Proteomes" id="UP001295423"/>
    </source>
</evidence>
<sequence>MISKQSAICSTVLLASPSATLSFSISVPKALLGSPGKEHHEQSKRAIIASGTATSLSVVMGGAETPLSEIPHSVFGYEDTILENVNERAMSLLGQFQEVSGLEQLVHSQDSLAQAASVLSATVDVDVDLDVDLDPMQQFVNGENPMASAAWSGPPDAQWMEQMQTQTQTQTQTHAESYANTQGVMPDSIYSWDDYQTFASTMPDANVDVNANVDYMQQSWEASPPLESLFDQTVSQFIADAANAAPAAKTAVAQAATTAVQAAPAAKPAVVAQATQSAANAAPAAKTAVSQAASNAAGLDSSKKLIAELEKTVSSFDTLASKSANNLEDLARQLSDQLYQSFATPQGAQATLADAPKYIAKKGDAVVQGALDGAGRIFESSTGRIVEKGAETLQAAKETPIKAIMSNLLHVIEQIASIILKTMDGLLQKFSGYTFSGHMAHFKTSLTQLVAQTTGSIGTASNKIGHLSIQQIVEFMLKEVVYFVQALSGIFLSLMDALLKSFTGNTLTGHIHQLQVTVNTAVTDTVHQVTSTLHDLGQLDLADAAKLLVSLVAFIAKLLFQLFSAFVIVLSGQGIDDWTIQAAGAIKTELAAMATSAAQAGTTIAESSISELGALLLQLLETTSVVLVEGMQALLESVGFLVQSGGSFAGALATDSFQSVTDSASFMTANL</sequence>
<dbReference type="AlphaFoldDB" id="A0AAD2G538"/>
<name>A0AAD2G538_9STRA</name>
<dbReference type="EMBL" id="CAKOGP040002114">
    <property type="protein sequence ID" value="CAJ1962679.1"/>
    <property type="molecule type" value="Genomic_DNA"/>
</dbReference>
<organism evidence="1 2">
    <name type="scientific">Cylindrotheca closterium</name>
    <dbReference type="NCBI Taxonomy" id="2856"/>
    <lineage>
        <taxon>Eukaryota</taxon>
        <taxon>Sar</taxon>
        <taxon>Stramenopiles</taxon>
        <taxon>Ochrophyta</taxon>
        <taxon>Bacillariophyta</taxon>
        <taxon>Bacillariophyceae</taxon>
        <taxon>Bacillariophycidae</taxon>
        <taxon>Bacillariales</taxon>
        <taxon>Bacillariaceae</taxon>
        <taxon>Cylindrotheca</taxon>
    </lineage>
</organism>
<evidence type="ECO:0000313" key="1">
    <source>
        <dbReference type="EMBL" id="CAJ1962679.1"/>
    </source>
</evidence>
<keyword evidence="2" id="KW-1185">Reference proteome</keyword>
<accession>A0AAD2G538</accession>
<comment type="caution">
    <text evidence="1">The sequence shown here is derived from an EMBL/GenBank/DDBJ whole genome shotgun (WGS) entry which is preliminary data.</text>
</comment>
<proteinExistence type="predicted"/>
<protein>
    <submittedName>
        <fullName evidence="1">Uncharacterized protein</fullName>
    </submittedName>
</protein>